<dbReference type="Proteomes" id="UP000611459">
    <property type="component" value="Unassembled WGS sequence"/>
</dbReference>
<feature type="domain" description="Bacterial type II secretion system protein E" evidence="4">
    <location>
        <begin position="72"/>
        <end position="267"/>
    </location>
</feature>
<reference evidence="5" key="1">
    <citation type="journal article" date="2016" name="Biosci. Biotechnol. Biochem.">
        <title>Bioconversion of AHX to AOH by resting cells of Burkholderia contaminans CH-1.</title>
        <authorList>
            <person name="Choi J.H."/>
            <person name="Kikuchi A."/>
            <person name="Pumkaeo P."/>
            <person name="Hirai H."/>
            <person name="Tokuyama S."/>
            <person name="Kawagishi H."/>
        </authorList>
    </citation>
    <scope>NUCLEOTIDE SEQUENCE</scope>
    <source>
        <strain evidence="5">CH-1</strain>
        <plasmid evidence="5">pBC453</plasmid>
    </source>
</reference>
<dbReference type="Pfam" id="PF00437">
    <property type="entry name" value="T2SSE"/>
    <property type="match status" value="1"/>
</dbReference>
<dbReference type="Proteomes" id="UP001220209">
    <property type="component" value="Plasmid unnamed1"/>
</dbReference>
<evidence type="ECO:0000313" key="7">
    <source>
        <dbReference type="EMBL" id="MBO1835033.1"/>
    </source>
</evidence>
<dbReference type="GO" id="GO:0005886">
    <property type="term" value="C:plasma membrane"/>
    <property type="evidence" value="ECO:0007669"/>
    <property type="project" value="TreeGrafter"/>
</dbReference>
<dbReference type="GeneID" id="71059968"/>
<dbReference type="EMBL" id="AP018360">
    <property type="protein sequence ID" value="BBA45588.1"/>
    <property type="molecule type" value="Genomic_DNA"/>
</dbReference>
<keyword evidence="3" id="KW-0067">ATP-binding</keyword>
<proteinExistence type="inferred from homology"/>
<dbReference type="AlphaFoldDB" id="A0A286T7L4"/>
<dbReference type="Gene3D" id="3.40.50.300">
    <property type="entry name" value="P-loop containing nucleotide triphosphate hydrolases"/>
    <property type="match status" value="1"/>
</dbReference>
<dbReference type="EMBL" id="CP090643">
    <property type="protein sequence ID" value="WFN23410.1"/>
    <property type="molecule type" value="Genomic_DNA"/>
</dbReference>
<dbReference type="EMBL" id="JAENIB010000007">
    <property type="protein sequence ID" value="MBK1932112.1"/>
    <property type="molecule type" value="Genomic_DNA"/>
</dbReference>
<keyword evidence="5" id="KW-0614">Plasmid</keyword>
<dbReference type="OrthoDB" id="9810761at2"/>
<keyword evidence="9" id="KW-1185">Reference proteome</keyword>
<evidence type="ECO:0000313" key="6">
    <source>
        <dbReference type="EMBL" id="MBK1932112.1"/>
    </source>
</evidence>
<dbReference type="Gene3D" id="3.30.450.90">
    <property type="match status" value="1"/>
</dbReference>
<dbReference type="InterPro" id="IPR001482">
    <property type="entry name" value="T2SS/T4SS_dom"/>
</dbReference>
<keyword evidence="2" id="KW-0547">Nucleotide-binding</keyword>
<evidence type="ECO:0000256" key="2">
    <source>
        <dbReference type="ARBA" id="ARBA00022741"/>
    </source>
</evidence>
<dbReference type="RefSeq" id="WP_046543862.1">
    <property type="nucleotide sequence ID" value="NZ_AP018360.1"/>
</dbReference>
<accession>A0A286T7L4</accession>
<reference evidence="8 10" key="5">
    <citation type="submission" date="2021-12" db="EMBL/GenBank/DDBJ databases">
        <title>Genomic and phenotypic characterization of three Burkholderia contaminans isolates recovered from different sources.</title>
        <authorList>
            <person name="Lopez De Volder A."/>
            <person name="Fan Y."/>
            <person name="Nunvar J."/>
            <person name="Herrera T."/>
            <person name="Timp W."/>
            <person name="Degrossi J."/>
        </authorList>
    </citation>
    <scope>NUCLEOTIDE SEQUENCE [LARGE SCALE GENOMIC DNA]</scope>
    <source>
        <strain evidence="8 10">LMG 23361</strain>
        <plasmid evidence="8 10">unnamed1</plasmid>
    </source>
</reference>
<organism evidence="5">
    <name type="scientific">Burkholderia contaminans</name>
    <dbReference type="NCBI Taxonomy" id="488447"/>
    <lineage>
        <taxon>Bacteria</taxon>
        <taxon>Pseudomonadati</taxon>
        <taxon>Pseudomonadota</taxon>
        <taxon>Betaproteobacteria</taxon>
        <taxon>Burkholderiales</taxon>
        <taxon>Burkholderiaceae</taxon>
        <taxon>Burkholderia</taxon>
        <taxon>Burkholderia cepacia complex</taxon>
    </lineage>
</organism>
<dbReference type="GO" id="GO:0016887">
    <property type="term" value="F:ATP hydrolysis activity"/>
    <property type="evidence" value="ECO:0007669"/>
    <property type="project" value="TreeGrafter"/>
</dbReference>
<reference evidence="7 9" key="4">
    <citation type="submission" date="2021-03" db="EMBL/GenBank/DDBJ databases">
        <title>Clinical course, treatment and visual outcome of an outbreak of Burkholderia contaminans endophthalmitis following cataract surgery.</title>
        <authorList>
            <person name="Lind C."/>
            <person name="Olsen K."/>
            <person name="Angelsen N.K."/>
            <person name="Krefting E.A."/>
            <person name="Fossen K."/>
            <person name="Gravningen K."/>
            <person name="Depoorter E."/>
            <person name="Vandamme P."/>
            <person name="Bertelsen G."/>
        </authorList>
    </citation>
    <scope>NUCLEOTIDE SEQUENCE [LARGE SCALE GENOMIC DNA]</scope>
    <source>
        <strain evidence="7 9">51242556</strain>
    </source>
</reference>
<protein>
    <submittedName>
        <fullName evidence="6">CpaF family protein</fullName>
    </submittedName>
    <submittedName>
        <fullName evidence="8">Flp pilus assembly complex ATPase component TadA</fullName>
    </submittedName>
</protein>
<comment type="similarity">
    <text evidence="1">Belongs to the GSP E family.</text>
</comment>
<evidence type="ECO:0000313" key="8">
    <source>
        <dbReference type="EMBL" id="WFN23410.1"/>
    </source>
</evidence>
<evidence type="ECO:0000256" key="3">
    <source>
        <dbReference type="ARBA" id="ARBA00022840"/>
    </source>
</evidence>
<dbReference type="InterPro" id="IPR027417">
    <property type="entry name" value="P-loop_NTPase"/>
</dbReference>
<geneLocation type="plasmid" evidence="5">
    <name>pBC453</name>
</geneLocation>
<evidence type="ECO:0000256" key="1">
    <source>
        <dbReference type="ARBA" id="ARBA00006611"/>
    </source>
</evidence>
<dbReference type="PANTHER" id="PTHR30258">
    <property type="entry name" value="TYPE II SECRETION SYSTEM PROTEIN GSPE-RELATED"/>
    <property type="match status" value="1"/>
</dbReference>
<reference evidence="5" key="2">
    <citation type="journal article" date="2017" name="Genome Announc.">
        <title>High-Quality Draft Genome Sequence of Burkholderia contaminans CH-1, a Gram-Negative Bacterium That Metabolizes 2-Azahypoxanthine, a Plant Growth-Regulating Compound.</title>
        <authorList>
            <person name="Choi J.-H."/>
            <person name="Sugiura H."/>
            <person name="Moriuchi R."/>
            <person name="Kawagishi H."/>
            <person name="Dohra H."/>
        </authorList>
    </citation>
    <scope>NUCLEOTIDE SEQUENCE</scope>
    <source>
        <strain evidence="5">CH-1</strain>
        <plasmid evidence="5">pBC453</plasmid>
    </source>
</reference>
<evidence type="ECO:0000313" key="10">
    <source>
        <dbReference type="Proteomes" id="UP001220209"/>
    </source>
</evidence>
<evidence type="ECO:0000259" key="4">
    <source>
        <dbReference type="Pfam" id="PF00437"/>
    </source>
</evidence>
<dbReference type="EMBL" id="JAGEMX010000025">
    <property type="protein sequence ID" value="MBO1835033.1"/>
    <property type="molecule type" value="Genomic_DNA"/>
</dbReference>
<geneLocation type="plasmid" evidence="8 10">
    <name>unnamed1</name>
</geneLocation>
<evidence type="ECO:0000313" key="9">
    <source>
        <dbReference type="Proteomes" id="UP000664048"/>
    </source>
</evidence>
<dbReference type="SUPFAM" id="SSF52540">
    <property type="entry name" value="P-loop containing nucleoside triphosphate hydrolases"/>
    <property type="match status" value="1"/>
</dbReference>
<dbReference type="PANTHER" id="PTHR30258:SF3">
    <property type="entry name" value="SLL1921 PROTEIN"/>
    <property type="match status" value="1"/>
</dbReference>
<evidence type="ECO:0000313" key="5">
    <source>
        <dbReference type="EMBL" id="BBA45588.1"/>
    </source>
</evidence>
<dbReference type="CDD" id="cd01130">
    <property type="entry name" value="VirB11-like_ATPase"/>
    <property type="match status" value="1"/>
</dbReference>
<gene>
    <name evidence="8" type="primary">tadA</name>
    <name evidence="5" type="ORF">BCCH1_80990</name>
    <name evidence="7" type="ORF">J4M89_37200</name>
    <name evidence="6" type="ORF">JIN94_19675</name>
    <name evidence="8" type="ORF">LXE91_40480</name>
</gene>
<dbReference type="GO" id="GO:0005524">
    <property type="term" value="F:ATP binding"/>
    <property type="evidence" value="ECO:0007669"/>
    <property type="project" value="UniProtKB-KW"/>
</dbReference>
<dbReference type="Proteomes" id="UP000664048">
    <property type="component" value="Unassembled WGS sequence"/>
</dbReference>
<name>A0A286T7L4_9BURK</name>
<reference evidence="6" key="3">
    <citation type="submission" date="2021-01" db="EMBL/GenBank/DDBJ databases">
        <title>Outbreak of Burkholderia contaminns endophthalmitis traced to a clinical ventilation system.</title>
        <authorList>
            <person name="Lipuma J."/>
            <person name="Spilker T."/>
            <person name="Kratholm J."/>
        </authorList>
    </citation>
    <scope>NUCLEOTIDE SEQUENCE</scope>
    <source>
        <strain evidence="6">HI4954</strain>
    </source>
</reference>
<sequence length="330" mass="35944">MASKAHVMQVLKQNLGPLKDLFEDPAVTEVMVNPGGIVYAERAGEMIYIEDAGLAEVHITSAIRALAKSVDESVEANTPKTFISASVENLRIAGALSPASHGGPSLCIRKHQEEGARPNLGELVEKGMLTNAQAELLEQLFVHEKKNVMVGGPTGSGKTTLANALCMRIPPYERVISVEDSIELHPNLKHHVRYLTNATKGVTAQLVVQHTLRARPDRLIVGETRGAETFDLIRAFNSGHDGSLSTVHASSATDMLYAIEMLYQMSLPPDASLSPEAVRGYIARAVHVCVHVTRSVKQGEDGKYYYVRRVNEIVRVNGVENGKYLLESLC</sequence>